<evidence type="ECO:0008006" key="3">
    <source>
        <dbReference type="Google" id="ProtNLM"/>
    </source>
</evidence>
<dbReference type="EMBL" id="AEGR01000089">
    <property type="protein sequence ID" value="EGI75865.1"/>
    <property type="molecule type" value="Genomic_DNA"/>
</dbReference>
<evidence type="ECO:0000313" key="2">
    <source>
        <dbReference type="Proteomes" id="UP000016368"/>
    </source>
</evidence>
<sequence>MDQTTQQNAALVEEMAAAASNLRAQAQALVRSMQVFKLSDGATDAPSVPRLPER</sequence>
<protein>
    <recommendedName>
        <fullName evidence="3">Methyl-accepting chemotaxis sensory transducer</fullName>
    </recommendedName>
</protein>
<evidence type="ECO:0000313" key="1">
    <source>
        <dbReference type="EMBL" id="EGI75865.1"/>
    </source>
</evidence>
<dbReference type="AlphaFoldDB" id="F3KWF8"/>
<dbReference type="Proteomes" id="UP000016368">
    <property type="component" value="Unassembled WGS sequence"/>
</dbReference>
<gene>
    <name evidence="1" type="ORF">HGR_13984</name>
</gene>
<keyword evidence="2" id="KW-1185">Reference proteome</keyword>
<accession>F3KWF8</accession>
<name>F3KWF8_9BURK</name>
<organism evidence="1 2">
    <name type="scientific">Hylemonella gracilis ATCC 19624</name>
    <dbReference type="NCBI Taxonomy" id="887062"/>
    <lineage>
        <taxon>Bacteria</taxon>
        <taxon>Pseudomonadati</taxon>
        <taxon>Pseudomonadota</taxon>
        <taxon>Betaproteobacteria</taxon>
        <taxon>Burkholderiales</taxon>
        <taxon>Comamonadaceae</taxon>
        <taxon>Hylemonella</taxon>
    </lineage>
</organism>
<reference evidence="1 2" key="1">
    <citation type="journal article" date="2011" name="EMBO J.">
        <title>Structural diversity of bacterial flagellar motors.</title>
        <authorList>
            <person name="Chen S."/>
            <person name="Beeby M."/>
            <person name="Murphy G.E."/>
            <person name="Leadbetter J.R."/>
            <person name="Hendrixson D.R."/>
            <person name="Briegel A."/>
            <person name="Li Z."/>
            <person name="Shi J."/>
            <person name="Tocheva E.I."/>
            <person name="Muller A."/>
            <person name="Dobro M.J."/>
            <person name="Jensen G.J."/>
        </authorList>
    </citation>
    <scope>NUCLEOTIDE SEQUENCE [LARGE SCALE GENOMIC DNA]</scope>
    <source>
        <strain evidence="1 2">ATCC 19624</strain>
    </source>
</reference>
<dbReference type="STRING" id="887062.HGR_13984"/>
<dbReference type="eggNOG" id="COG0840">
    <property type="taxonomic scope" value="Bacteria"/>
</dbReference>
<comment type="caution">
    <text evidence="1">The sequence shown here is derived from an EMBL/GenBank/DDBJ whole genome shotgun (WGS) entry which is preliminary data.</text>
</comment>
<proteinExistence type="predicted"/>